<evidence type="ECO:0000256" key="1">
    <source>
        <dbReference type="SAM" id="Phobius"/>
    </source>
</evidence>
<proteinExistence type="predicted"/>
<keyword evidence="3" id="KW-1185">Reference proteome</keyword>
<comment type="caution">
    <text evidence="2">The sequence shown here is derived from an EMBL/GenBank/DDBJ whole genome shotgun (WGS) entry which is preliminary data.</text>
</comment>
<feature type="transmembrane region" description="Helical" evidence="1">
    <location>
        <begin position="131"/>
        <end position="153"/>
    </location>
</feature>
<gene>
    <name evidence="2" type="ORF">H8717_14260</name>
</gene>
<protein>
    <recommendedName>
        <fullName evidence="4">Stage II sporulation protein M</fullName>
    </recommendedName>
</protein>
<accession>A0ABR7NMH1</accession>
<dbReference type="EMBL" id="JACRTB010000036">
    <property type="protein sequence ID" value="MBC8577560.1"/>
    <property type="molecule type" value="Genomic_DNA"/>
</dbReference>
<dbReference type="RefSeq" id="WP_262400953.1">
    <property type="nucleotide sequence ID" value="NZ_JACRTB010000036.1"/>
</dbReference>
<evidence type="ECO:0008006" key="4">
    <source>
        <dbReference type="Google" id="ProtNLM"/>
    </source>
</evidence>
<evidence type="ECO:0000313" key="3">
    <source>
        <dbReference type="Proteomes" id="UP000658131"/>
    </source>
</evidence>
<reference evidence="2 3" key="1">
    <citation type="submission" date="2020-08" db="EMBL/GenBank/DDBJ databases">
        <title>Genome public.</title>
        <authorList>
            <person name="Liu C."/>
            <person name="Sun Q."/>
        </authorList>
    </citation>
    <scope>NUCLEOTIDE SEQUENCE [LARGE SCALE GENOMIC DNA]</scope>
    <source>
        <strain evidence="2 3">BX1</strain>
    </source>
</reference>
<dbReference type="Proteomes" id="UP000658131">
    <property type="component" value="Unassembled WGS sequence"/>
</dbReference>
<evidence type="ECO:0000313" key="2">
    <source>
        <dbReference type="EMBL" id="MBC8577560.1"/>
    </source>
</evidence>
<feature type="transmembrane region" description="Helical" evidence="1">
    <location>
        <begin position="21"/>
        <end position="42"/>
    </location>
</feature>
<keyword evidence="1" id="KW-1133">Transmembrane helix</keyword>
<name>A0ABR7NMH1_9FIRM</name>
<feature type="transmembrane region" description="Helical" evidence="1">
    <location>
        <begin position="189"/>
        <end position="215"/>
    </location>
</feature>
<keyword evidence="1" id="KW-0472">Membrane</keyword>
<sequence>MLDRNMIGKGKKRNLHGGILLVVRMHMTLAAFAAVFLLGIFLGSTASGFLDLSSYSGLSEIMARFLMQRQLQPMAATFVSALLPNAVFWVILLLCGFCAVSAPLILLVILLKGMGYGLLASALIGQYGASALRYLTISILPNLLVSGIALLFCCQESYRMSRSIWQMMQPQVRGSGEGSTAGEYGAKMILYGIFLCLGAALEAYLCSASIAGLVIT</sequence>
<keyword evidence="1" id="KW-0812">Transmembrane</keyword>
<organism evidence="2 3">
    <name type="scientific">Yanshouia hominis</name>
    <dbReference type="NCBI Taxonomy" id="2763673"/>
    <lineage>
        <taxon>Bacteria</taxon>
        <taxon>Bacillati</taxon>
        <taxon>Bacillota</taxon>
        <taxon>Clostridia</taxon>
        <taxon>Eubacteriales</taxon>
        <taxon>Oscillospiraceae</taxon>
        <taxon>Yanshouia</taxon>
    </lineage>
</organism>